<reference evidence="2 3" key="1">
    <citation type="submission" date="2019-07" db="EMBL/GenBank/DDBJ databases">
        <authorList>
            <person name="Huq M.A."/>
        </authorList>
    </citation>
    <scope>NUCLEOTIDE SEQUENCE [LARGE SCALE GENOMIC DNA]</scope>
    <source>
        <strain evidence="2 3">MAH-3</strain>
    </source>
</reference>
<protein>
    <recommendedName>
        <fullName evidence="1">BBC1/AIM3 cysteine proteinase-fold domain-containing protein</fullName>
    </recommendedName>
</protein>
<gene>
    <name evidence="2" type="ORF">FO442_09165</name>
</gene>
<dbReference type="RefSeq" id="WP_144332874.1">
    <property type="nucleotide sequence ID" value="NZ_VLPL01000004.1"/>
</dbReference>
<proteinExistence type="predicted"/>
<organism evidence="2 3">
    <name type="scientific">Fluviicola chungangensis</name>
    <dbReference type="NCBI Taxonomy" id="2597671"/>
    <lineage>
        <taxon>Bacteria</taxon>
        <taxon>Pseudomonadati</taxon>
        <taxon>Bacteroidota</taxon>
        <taxon>Flavobacteriia</taxon>
        <taxon>Flavobacteriales</taxon>
        <taxon>Crocinitomicaceae</taxon>
        <taxon>Fluviicola</taxon>
    </lineage>
</organism>
<dbReference type="Proteomes" id="UP000316008">
    <property type="component" value="Unassembled WGS sequence"/>
</dbReference>
<evidence type="ECO:0000313" key="2">
    <source>
        <dbReference type="EMBL" id="TSJ44760.1"/>
    </source>
</evidence>
<dbReference type="Pfam" id="PF25459">
    <property type="entry name" value="AIM3_BBC1_C"/>
    <property type="match status" value="1"/>
</dbReference>
<name>A0A556MXV1_9FLAO</name>
<feature type="domain" description="BBC1/AIM3 cysteine proteinase-fold" evidence="1">
    <location>
        <begin position="34"/>
        <end position="160"/>
    </location>
</feature>
<dbReference type="InterPro" id="IPR057402">
    <property type="entry name" value="AIM3_BBC1_C"/>
</dbReference>
<evidence type="ECO:0000313" key="3">
    <source>
        <dbReference type="Proteomes" id="UP000316008"/>
    </source>
</evidence>
<evidence type="ECO:0000259" key="1">
    <source>
        <dbReference type="Pfam" id="PF25459"/>
    </source>
</evidence>
<accession>A0A556MXV1</accession>
<sequence>MNYLSILVFAFVFSFHGKTQKIQRCDSVPALNSEILNILKPYMGQKILRGECWDVLSLALNETHAEWNGYDVFGTTYDYKKECISPGDIIAFKGVKFGGVQNGQKYFEEMEKHFAVVKEVKANGELVLWHQNTGRFGKKLGESSIFIGDLKKGKIEFFRPKR</sequence>
<dbReference type="EMBL" id="VLPL01000004">
    <property type="protein sequence ID" value="TSJ44760.1"/>
    <property type="molecule type" value="Genomic_DNA"/>
</dbReference>
<comment type="caution">
    <text evidence="2">The sequence shown here is derived from an EMBL/GenBank/DDBJ whole genome shotgun (WGS) entry which is preliminary data.</text>
</comment>
<dbReference type="AlphaFoldDB" id="A0A556MXV1"/>
<dbReference type="OrthoDB" id="956965at2"/>
<keyword evidence="3" id="KW-1185">Reference proteome</keyword>